<keyword evidence="1" id="KW-0378">Hydrolase</keyword>
<comment type="catalytic activity">
    <reaction evidence="1">
        <text>O-phospho-L-seryl-[protein] + H2O = L-seryl-[protein] + phosphate</text>
        <dbReference type="Rhea" id="RHEA:20629"/>
        <dbReference type="Rhea" id="RHEA-COMP:9863"/>
        <dbReference type="Rhea" id="RHEA-COMP:11604"/>
        <dbReference type="ChEBI" id="CHEBI:15377"/>
        <dbReference type="ChEBI" id="CHEBI:29999"/>
        <dbReference type="ChEBI" id="CHEBI:43474"/>
        <dbReference type="ChEBI" id="CHEBI:83421"/>
        <dbReference type="EC" id="3.1.3.16"/>
    </reaction>
</comment>
<evidence type="ECO:0000256" key="1">
    <source>
        <dbReference type="RuleBase" id="RU366020"/>
    </source>
</evidence>
<reference evidence="4 5" key="1">
    <citation type="submission" date="2019-02" db="EMBL/GenBank/DDBJ databases">
        <title>Genome sequencing of the rare red list fungi Bondarzewia mesenterica.</title>
        <authorList>
            <person name="Buettner E."/>
            <person name="Kellner H."/>
        </authorList>
    </citation>
    <scope>NUCLEOTIDE SEQUENCE [LARGE SCALE GENOMIC DNA]</scope>
    <source>
        <strain evidence="4 5">DSM 108281</strain>
    </source>
</reference>
<dbReference type="SUPFAM" id="SSF81606">
    <property type="entry name" value="PP2C-like"/>
    <property type="match status" value="1"/>
</dbReference>
<accession>A0A4S4M0I3</accession>
<dbReference type="AlphaFoldDB" id="A0A4S4M0I3"/>
<name>A0A4S4M0I3_9AGAM</name>
<proteinExistence type="inferred from homology"/>
<comment type="cofactor">
    <cofactor evidence="1">
        <name>Mn(2+)</name>
        <dbReference type="ChEBI" id="CHEBI:29035"/>
    </cofactor>
</comment>
<protein>
    <recommendedName>
        <fullName evidence="1">Protein phosphatase</fullName>
        <ecNumber evidence="1">3.1.3.16</ecNumber>
    </recommendedName>
</protein>
<dbReference type="PANTHER" id="PTHR12320:SF1">
    <property type="entry name" value="PROTEIN PHOSPHATASE PTC7 HOMOLOG"/>
    <property type="match status" value="1"/>
</dbReference>
<feature type="compositionally biased region" description="Polar residues" evidence="2">
    <location>
        <begin position="64"/>
        <end position="86"/>
    </location>
</feature>
<evidence type="ECO:0000259" key="3">
    <source>
        <dbReference type="PROSITE" id="PS51746"/>
    </source>
</evidence>
<dbReference type="InterPro" id="IPR001932">
    <property type="entry name" value="PPM-type_phosphatase-like_dom"/>
</dbReference>
<feature type="region of interest" description="Disordered" evidence="2">
    <location>
        <begin position="53"/>
        <end position="88"/>
    </location>
</feature>
<comment type="caution">
    <text evidence="4">The sequence shown here is derived from an EMBL/GenBank/DDBJ whole genome shotgun (WGS) entry which is preliminary data.</text>
</comment>
<comment type="similarity">
    <text evidence="1">Belongs to the PP2C family.</text>
</comment>
<dbReference type="InterPro" id="IPR039123">
    <property type="entry name" value="PPTC7"/>
</dbReference>
<dbReference type="Pfam" id="PF07228">
    <property type="entry name" value="SpoIIE"/>
    <property type="match status" value="1"/>
</dbReference>
<dbReference type="OrthoDB" id="60843at2759"/>
<organism evidence="4 5">
    <name type="scientific">Bondarzewia mesenterica</name>
    <dbReference type="NCBI Taxonomy" id="1095465"/>
    <lineage>
        <taxon>Eukaryota</taxon>
        <taxon>Fungi</taxon>
        <taxon>Dikarya</taxon>
        <taxon>Basidiomycota</taxon>
        <taxon>Agaricomycotina</taxon>
        <taxon>Agaricomycetes</taxon>
        <taxon>Russulales</taxon>
        <taxon>Bondarzewiaceae</taxon>
        <taxon>Bondarzewia</taxon>
    </lineage>
</organism>
<dbReference type="PANTHER" id="PTHR12320">
    <property type="entry name" value="PROTEIN PHOSPHATASE 2C"/>
    <property type="match status" value="1"/>
</dbReference>
<evidence type="ECO:0000256" key="2">
    <source>
        <dbReference type="SAM" id="MobiDB-lite"/>
    </source>
</evidence>
<dbReference type="SMART" id="SM00332">
    <property type="entry name" value="PP2Cc"/>
    <property type="match status" value="1"/>
</dbReference>
<dbReference type="PROSITE" id="PS51746">
    <property type="entry name" value="PPM_2"/>
    <property type="match status" value="1"/>
</dbReference>
<dbReference type="GO" id="GO:0046872">
    <property type="term" value="F:metal ion binding"/>
    <property type="evidence" value="ECO:0007669"/>
    <property type="project" value="UniProtKB-UniRule"/>
</dbReference>
<keyword evidence="1" id="KW-0460">Magnesium</keyword>
<keyword evidence="1" id="KW-0464">Manganese</keyword>
<gene>
    <name evidence="4" type="ORF">EW146_g3069</name>
</gene>
<dbReference type="GO" id="GO:0004722">
    <property type="term" value="F:protein serine/threonine phosphatase activity"/>
    <property type="evidence" value="ECO:0007669"/>
    <property type="project" value="UniProtKB-EC"/>
</dbReference>
<keyword evidence="5" id="KW-1185">Reference proteome</keyword>
<feature type="domain" description="PPM-type phosphatase" evidence="3">
    <location>
        <begin position="71"/>
        <end position="357"/>
    </location>
</feature>
<evidence type="ECO:0000313" key="5">
    <source>
        <dbReference type="Proteomes" id="UP000310158"/>
    </source>
</evidence>
<dbReference type="Gene3D" id="3.60.40.10">
    <property type="entry name" value="PPM-type phosphatase domain"/>
    <property type="match status" value="1"/>
</dbReference>
<comment type="cofactor">
    <cofactor evidence="1">
        <name>Mg(2+)</name>
        <dbReference type="ChEBI" id="CHEBI:18420"/>
    </cofactor>
</comment>
<comment type="catalytic activity">
    <reaction evidence="1">
        <text>O-phospho-L-threonyl-[protein] + H2O = L-threonyl-[protein] + phosphate</text>
        <dbReference type="Rhea" id="RHEA:47004"/>
        <dbReference type="Rhea" id="RHEA-COMP:11060"/>
        <dbReference type="Rhea" id="RHEA-COMP:11605"/>
        <dbReference type="ChEBI" id="CHEBI:15377"/>
        <dbReference type="ChEBI" id="CHEBI:30013"/>
        <dbReference type="ChEBI" id="CHEBI:43474"/>
        <dbReference type="ChEBI" id="CHEBI:61977"/>
        <dbReference type="EC" id="3.1.3.16"/>
    </reaction>
</comment>
<sequence length="361" mass="39762">MAPKFTGPLLLSSLSRNHASATKFRSSASAWMRFASSTPRSYRFHVGASWLAKPPDPRQRKKTQPFSNDSDIGMWRNQTLSRPTGGSSRGAGEDFFYVQDMRNLSGMSFGVADGVGGWVESGVDPSLFSQALMYHAHRYARIAWPGEPEIDPTKDFDEREEVEGWELLPQECMKLAHQGVLRQKDVIAGSSTACIVNLNASSGVLRAANLGDSGFMIIRSSNVIHRQRAQTHFFNCPKQLAKLPDHVGSGTVRMDHSSDADVYETKIRDGDIVILYTDGLSDNVFNNEITAICSLVARAGGPEDVQVQMMADRIVEYARACMVNRTRVSPFEKAAARDGLSFRGGKLDDVTVLVALVREVL</sequence>
<keyword evidence="1" id="KW-0479">Metal-binding</keyword>
<evidence type="ECO:0000313" key="4">
    <source>
        <dbReference type="EMBL" id="THH17808.1"/>
    </source>
</evidence>
<dbReference type="EC" id="3.1.3.16" evidence="1"/>
<dbReference type="Proteomes" id="UP000310158">
    <property type="component" value="Unassembled WGS sequence"/>
</dbReference>
<keyword evidence="1" id="KW-0904">Protein phosphatase</keyword>
<dbReference type="InterPro" id="IPR036457">
    <property type="entry name" value="PPM-type-like_dom_sf"/>
</dbReference>
<dbReference type="SMART" id="SM00331">
    <property type="entry name" value="PP2C_SIG"/>
    <property type="match status" value="1"/>
</dbReference>
<dbReference type="EMBL" id="SGPL01000096">
    <property type="protein sequence ID" value="THH17808.1"/>
    <property type="molecule type" value="Genomic_DNA"/>
</dbReference>